<name>A0AAE1AD02_9GAST</name>
<gene>
    <name evidence="2" type="ORF">RRG08_045585</name>
</gene>
<comment type="caution">
    <text evidence="2">The sequence shown here is derived from an EMBL/GenBank/DDBJ whole genome shotgun (WGS) entry which is preliminary data.</text>
</comment>
<sequence length="474" mass="49143">MASLLAGGSLCKADRPSQCRPSLSSPHEDDLNLRRITKSSRYKDSGILQRLTETALEHQVPCNSLLLVCNSYIAAGKRNGETIWVRELENLLGARRLRASSETWTTVRILSTLLVTCDIVGSESQPRASTATLSYDQPQVPSGLLSVSSRDVAKVQAGCPQKLVSSTWSSRYLGSWKISCGTTRRLPTSRLQPALAPLSKSLYLLPISCSGISKHAGVSSSEHDCLVESLAENLGEGGGDCLVESLAENLGEGGGDCLVESLAENLGEGGGDCLVESLAENLGEGGGDCLVESLAENLGEGGGDCLVESLAENLGEGGGDCLVESLAENLGEGGGDCLVESLAENLGEGGGDCLVESLAENLGEGGGDRLVESLAENLGEGGGDCLVESLAENLGEGGGDCLVESLAENLGEGGGDCLVESLAENLGEGGGDCLVESLAENLGEGGDSVQHLSLPRFEPQTQLSKTEKAEHFRY</sequence>
<dbReference type="EMBL" id="JAWDGP010002132">
    <property type="protein sequence ID" value="KAK3785362.1"/>
    <property type="molecule type" value="Genomic_DNA"/>
</dbReference>
<dbReference type="Proteomes" id="UP001283361">
    <property type="component" value="Unassembled WGS sequence"/>
</dbReference>
<accession>A0AAE1AD02</accession>
<dbReference type="AlphaFoldDB" id="A0AAE1AD02"/>
<evidence type="ECO:0000313" key="3">
    <source>
        <dbReference type="Proteomes" id="UP001283361"/>
    </source>
</evidence>
<feature type="region of interest" description="Disordered" evidence="1">
    <location>
        <begin position="1"/>
        <end position="28"/>
    </location>
</feature>
<protein>
    <submittedName>
        <fullName evidence="2">Uncharacterized protein</fullName>
    </submittedName>
</protein>
<reference evidence="2" key="1">
    <citation type="journal article" date="2023" name="G3 (Bethesda)">
        <title>A reference genome for the long-term kleptoplast-retaining sea slug Elysia crispata morphotype clarki.</title>
        <authorList>
            <person name="Eastman K.E."/>
            <person name="Pendleton A.L."/>
            <person name="Shaikh M.A."/>
            <person name="Suttiyut T."/>
            <person name="Ogas R."/>
            <person name="Tomko P."/>
            <person name="Gavelis G."/>
            <person name="Widhalm J.R."/>
            <person name="Wisecaver J.H."/>
        </authorList>
    </citation>
    <scope>NUCLEOTIDE SEQUENCE</scope>
    <source>
        <strain evidence="2">ECLA1</strain>
    </source>
</reference>
<organism evidence="2 3">
    <name type="scientific">Elysia crispata</name>
    <name type="common">lettuce slug</name>
    <dbReference type="NCBI Taxonomy" id="231223"/>
    <lineage>
        <taxon>Eukaryota</taxon>
        <taxon>Metazoa</taxon>
        <taxon>Spiralia</taxon>
        <taxon>Lophotrochozoa</taxon>
        <taxon>Mollusca</taxon>
        <taxon>Gastropoda</taxon>
        <taxon>Heterobranchia</taxon>
        <taxon>Euthyneura</taxon>
        <taxon>Panpulmonata</taxon>
        <taxon>Sacoglossa</taxon>
        <taxon>Placobranchoidea</taxon>
        <taxon>Plakobranchidae</taxon>
        <taxon>Elysia</taxon>
    </lineage>
</organism>
<evidence type="ECO:0000313" key="2">
    <source>
        <dbReference type="EMBL" id="KAK3785362.1"/>
    </source>
</evidence>
<proteinExistence type="predicted"/>
<evidence type="ECO:0000256" key="1">
    <source>
        <dbReference type="SAM" id="MobiDB-lite"/>
    </source>
</evidence>
<keyword evidence="3" id="KW-1185">Reference proteome</keyword>